<evidence type="ECO:0000313" key="1">
    <source>
        <dbReference type="EMBL" id="MEC6050322.1"/>
    </source>
</evidence>
<dbReference type="RefSeq" id="WP_224260679.1">
    <property type="nucleotide sequence ID" value="NZ_CABGLD010000001.1"/>
</dbReference>
<evidence type="ECO:0000313" key="2">
    <source>
        <dbReference type="Proteomes" id="UP001175817"/>
    </source>
</evidence>
<sequence>MYFFQKDKTIHQYICQHKLWVLGRVVDLYNSNANKEEKMLEPLWRRYHEGLEGIMVFFSRIEAAIYSIHLEKKFEEKWVVYSLNELNIKEMMIHNQIVKNTDDYNVLLSAGFWANKDNQLLYSGYHLVQVTIPVTFNSNAVANEQGHAILRITSSVIEQFQKHWKGRYSNFKDYTEFLAGSNKKVIQEQALTAYNNLNLSECNGINDCQYITTWQNNWIFNNPEILNLIK</sequence>
<dbReference type="AlphaFoldDB" id="A0AB35W8G7"/>
<dbReference type="EMBL" id="JARTTH020000001">
    <property type="protein sequence ID" value="MEC6050322.1"/>
    <property type="molecule type" value="Genomic_DNA"/>
</dbReference>
<protein>
    <recommendedName>
        <fullName evidence="3">DUF3841 domain-containing protein</fullName>
    </recommendedName>
</protein>
<gene>
    <name evidence="1" type="ORF">QAB24_007335</name>
</gene>
<reference evidence="1" key="2">
    <citation type="submission" date="2024-01" db="EMBL/GenBank/DDBJ databases">
        <authorList>
            <person name="Macesic N."/>
        </authorList>
    </citation>
    <scope>NUCLEOTIDE SEQUENCE</scope>
    <source>
        <strain evidence="1">CPO078</strain>
    </source>
</reference>
<proteinExistence type="predicted"/>
<name>A0AB35W8G7_9ENTR</name>
<organism evidence="1 2">
    <name type="scientific">Klebsiella michiganensis</name>
    <dbReference type="NCBI Taxonomy" id="1134687"/>
    <lineage>
        <taxon>Bacteria</taxon>
        <taxon>Pseudomonadati</taxon>
        <taxon>Pseudomonadota</taxon>
        <taxon>Gammaproteobacteria</taxon>
        <taxon>Enterobacterales</taxon>
        <taxon>Enterobacteriaceae</taxon>
        <taxon>Klebsiella/Raoultella group</taxon>
        <taxon>Klebsiella</taxon>
    </lineage>
</organism>
<evidence type="ECO:0008006" key="3">
    <source>
        <dbReference type="Google" id="ProtNLM"/>
    </source>
</evidence>
<accession>A0AB35W8G7</accession>
<dbReference type="Proteomes" id="UP001175817">
    <property type="component" value="Unassembled WGS sequence"/>
</dbReference>
<reference evidence="1" key="1">
    <citation type="journal article" date="2023" name="Nat. Commun.">
        <title>Genomic dissection of endemic carbapenem resistance reveals metallo-beta-lactamase dissemination through clonal, plasmid and integron transfer.</title>
        <authorList>
            <person name="Macesic N."/>
            <person name="Hawkey J."/>
            <person name="Vezina B."/>
            <person name="Wisniewski J.A."/>
            <person name="Cottingham H."/>
            <person name="Blakeway L.V."/>
            <person name="Harshegyi T."/>
            <person name="Pragastis K."/>
            <person name="Badoordeen G.Z."/>
            <person name="Dennison A."/>
            <person name="Spelman D.W."/>
            <person name="Jenney A.W.J."/>
            <person name="Peleg A.Y."/>
        </authorList>
    </citation>
    <scope>NUCLEOTIDE SEQUENCE</scope>
    <source>
        <strain evidence="1">CPO078</strain>
    </source>
</reference>
<comment type="caution">
    <text evidence="1">The sequence shown here is derived from an EMBL/GenBank/DDBJ whole genome shotgun (WGS) entry which is preliminary data.</text>
</comment>